<proteinExistence type="predicted"/>
<organism evidence="2 3">
    <name type="scientific">Diplogelasinospora grovesii</name>
    <dbReference type="NCBI Taxonomy" id="303347"/>
    <lineage>
        <taxon>Eukaryota</taxon>
        <taxon>Fungi</taxon>
        <taxon>Dikarya</taxon>
        <taxon>Ascomycota</taxon>
        <taxon>Pezizomycotina</taxon>
        <taxon>Sordariomycetes</taxon>
        <taxon>Sordariomycetidae</taxon>
        <taxon>Sordariales</taxon>
        <taxon>Diplogelasinosporaceae</taxon>
        <taxon>Diplogelasinospora</taxon>
    </lineage>
</organism>
<feature type="transmembrane region" description="Helical" evidence="1">
    <location>
        <begin position="6"/>
        <end position="32"/>
    </location>
</feature>
<protein>
    <recommendedName>
        <fullName evidence="4">Transmembrane protein</fullName>
    </recommendedName>
</protein>
<dbReference type="Proteomes" id="UP001303473">
    <property type="component" value="Unassembled WGS sequence"/>
</dbReference>
<accession>A0AAN6S5Z0</accession>
<keyword evidence="1" id="KW-0812">Transmembrane</keyword>
<keyword evidence="3" id="KW-1185">Reference proteome</keyword>
<sequence>MRRDGVLEWCLGFFFFFLMAGLVLLGWGYCWVRMCFVSFRLYQKVSCCRCCHVSERRDERVEYIPLELNWNGMMREGKMMMDYLFTLFSHSSFFCSRSISKRGGAWINHHSKRLQHSTQHLRLQKNEPIPDGFT</sequence>
<name>A0AAN6S5Z0_9PEZI</name>
<gene>
    <name evidence="2" type="ORF">QBC46DRAFT_309258</name>
</gene>
<dbReference type="AlphaFoldDB" id="A0AAN6S5Z0"/>
<evidence type="ECO:0000313" key="2">
    <source>
        <dbReference type="EMBL" id="KAK3942347.1"/>
    </source>
</evidence>
<keyword evidence="1" id="KW-1133">Transmembrane helix</keyword>
<evidence type="ECO:0000256" key="1">
    <source>
        <dbReference type="SAM" id="Phobius"/>
    </source>
</evidence>
<dbReference type="EMBL" id="MU853774">
    <property type="protein sequence ID" value="KAK3942347.1"/>
    <property type="molecule type" value="Genomic_DNA"/>
</dbReference>
<evidence type="ECO:0000313" key="3">
    <source>
        <dbReference type="Proteomes" id="UP001303473"/>
    </source>
</evidence>
<keyword evidence="1" id="KW-0472">Membrane</keyword>
<comment type="caution">
    <text evidence="2">The sequence shown here is derived from an EMBL/GenBank/DDBJ whole genome shotgun (WGS) entry which is preliminary data.</text>
</comment>
<reference evidence="3" key="1">
    <citation type="journal article" date="2023" name="Mol. Phylogenet. Evol.">
        <title>Genome-scale phylogeny and comparative genomics of the fungal order Sordariales.</title>
        <authorList>
            <person name="Hensen N."/>
            <person name="Bonometti L."/>
            <person name="Westerberg I."/>
            <person name="Brannstrom I.O."/>
            <person name="Guillou S."/>
            <person name="Cros-Aarteil S."/>
            <person name="Calhoun S."/>
            <person name="Haridas S."/>
            <person name="Kuo A."/>
            <person name="Mondo S."/>
            <person name="Pangilinan J."/>
            <person name="Riley R."/>
            <person name="LaButti K."/>
            <person name="Andreopoulos B."/>
            <person name="Lipzen A."/>
            <person name="Chen C."/>
            <person name="Yan M."/>
            <person name="Daum C."/>
            <person name="Ng V."/>
            <person name="Clum A."/>
            <person name="Steindorff A."/>
            <person name="Ohm R.A."/>
            <person name="Martin F."/>
            <person name="Silar P."/>
            <person name="Natvig D.O."/>
            <person name="Lalanne C."/>
            <person name="Gautier V."/>
            <person name="Ament-Velasquez S.L."/>
            <person name="Kruys A."/>
            <person name="Hutchinson M.I."/>
            <person name="Powell A.J."/>
            <person name="Barry K."/>
            <person name="Miller A.N."/>
            <person name="Grigoriev I.V."/>
            <person name="Debuchy R."/>
            <person name="Gladieux P."/>
            <person name="Hiltunen Thoren M."/>
            <person name="Johannesson H."/>
        </authorList>
    </citation>
    <scope>NUCLEOTIDE SEQUENCE [LARGE SCALE GENOMIC DNA]</scope>
    <source>
        <strain evidence="3">CBS 340.73</strain>
    </source>
</reference>
<evidence type="ECO:0008006" key="4">
    <source>
        <dbReference type="Google" id="ProtNLM"/>
    </source>
</evidence>